<keyword evidence="1" id="KW-0472">Membrane</keyword>
<organism evidence="2 3">
    <name type="scientific">Nocardiopsis composta</name>
    <dbReference type="NCBI Taxonomy" id="157465"/>
    <lineage>
        <taxon>Bacteria</taxon>
        <taxon>Bacillati</taxon>
        <taxon>Actinomycetota</taxon>
        <taxon>Actinomycetes</taxon>
        <taxon>Streptosporangiales</taxon>
        <taxon>Nocardiopsidaceae</taxon>
        <taxon>Nocardiopsis</taxon>
    </lineage>
</organism>
<evidence type="ECO:0000313" key="2">
    <source>
        <dbReference type="EMBL" id="MBB5432856.1"/>
    </source>
</evidence>
<dbReference type="AlphaFoldDB" id="A0A7W8QM47"/>
<proteinExistence type="predicted"/>
<evidence type="ECO:0008006" key="4">
    <source>
        <dbReference type="Google" id="ProtNLM"/>
    </source>
</evidence>
<dbReference type="RefSeq" id="WP_184392365.1">
    <property type="nucleotide sequence ID" value="NZ_BAAAJD010000110.1"/>
</dbReference>
<evidence type="ECO:0000256" key="1">
    <source>
        <dbReference type="SAM" id="Phobius"/>
    </source>
</evidence>
<accession>A0A7W8QM47</accession>
<evidence type="ECO:0000313" key="3">
    <source>
        <dbReference type="Proteomes" id="UP000572635"/>
    </source>
</evidence>
<keyword evidence="3" id="KW-1185">Reference proteome</keyword>
<feature type="transmembrane region" description="Helical" evidence="1">
    <location>
        <begin position="40"/>
        <end position="62"/>
    </location>
</feature>
<dbReference type="EMBL" id="JACHDB010000001">
    <property type="protein sequence ID" value="MBB5432856.1"/>
    <property type="molecule type" value="Genomic_DNA"/>
</dbReference>
<protein>
    <recommendedName>
        <fullName evidence="4">PH domain-containing protein</fullName>
    </recommendedName>
</protein>
<reference evidence="2 3" key="1">
    <citation type="submission" date="2020-08" db="EMBL/GenBank/DDBJ databases">
        <title>Sequencing the genomes of 1000 actinobacteria strains.</title>
        <authorList>
            <person name="Klenk H.-P."/>
        </authorList>
    </citation>
    <scope>NUCLEOTIDE SEQUENCE [LARGE SCALE GENOMIC DNA]</scope>
    <source>
        <strain evidence="2 3">DSM 44551</strain>
    </source>
</reference>
<keyword evidence="1" id="KW-1133">Transmembrane helix</keyword>
<name>A0A7W8QM47_9ACTN</name>
<feature type="transmembrane region" description="Helical" evidence="1">
    <location>
        <begin position="7"/>
        <end position="28"/>
    </location>
</feature>
<dbReference type="Proteomes" id="UP000572635">
    <property type="component" value="Unassembled WGS sequence"/>
</dbReference>
<comment type="caution">
    <text evidence="2">The sequence shown here is derived from an EMBL/GenBank/DDBJ whole genome shotgun (WGS) entry which is preliminary data.</text>
</comment>
<gene>
    <name evidence="2" type="ORF">HDA36_002940</name>
</gene>
<sequence length="130" mass="14287">MKVRFARWLSVLLMVLGAVPLLLGLWLWSQGSAEGGLPTALAGLALFAFGLVYLWIPYFYLADGRLVVPILRGPKAQTAIPARARVDASGDRLTMTVGTRRTDLPVRRAMAHSGDWATLQDRLVRDAEAR</sequence>
<keyword evidence="1" id="KW-0812">Transmembrane</keyword>